<sequence>MNIEFVGKSVEWTEAMKSFVEGKLQKFSRLLKEADEDQVEVVVTLSTSRAKQKDFAGESRPTIYRVDIDMYLKTWGGGALHAWEEDTDVFSALDKVLDELERQIIKLKQRRHEAKRRGAKIKEEMHMAEVLPSEERERPLVVEEELIVEKPMSVEDAILELNTTGAYFMPFVDSKTGTLKIIYRKRGGNFGVINTKCKSL</sequence>
<evidence type="ECO:0000256" key="2">
    <source>
        <dbReference type="ARBA" id="ARBA00038695"/>
    </source>
</evidence>
<dbReference type="InterPro" id="IPR003489">
    <property type="entry name" value="RHF/RaiA"/>
</dbReference>
<comment type="similarity">
    <text evidence="4">Belongs to the HPF/YfiA ribosome-associated protein family. Long HPF subfamily.</text>
</comment>
<organism evidence="7 8">
    <name type="scientific">Thermocrinis minervae</name>
    <dbReference type="NCBI Taxonomy" id="381751"/>
    <lineage>
        <taxon>Bacteria</taxon>
        <taxon>Pseudomonadati</taxon>
        <taxon>Aquificota</taxon>
        <taxon>Aquificia</taxon>
        <taxon>Aquificales</taxon>
        <taxon>Aquificaceae</taxon>
        <taxon>Thermocrinis</taxon>
    </lineage>
</organism>
<evidence type="ECO:0000313" key="8">
    <source>
        <dbReference type="Proteomes" id="UP000189810"/>
    </source>
</evidence>
<comment type="subcellular location">
    <subcellularLocation>
        <location evidence="4">Cytoplasm</location>
    </subcellularLocation>
</comment>
<keyword evidence="5" id="KW-0175">Coiled coil</keyword>
<dbReference type="Pfam" id="PF02482">
    <property type="entry name" value="Ribosomal_S30AE"/>
    <property type="match status" value="1"/>
</dbReference>
<dbReference type="Proteomes" id="UP000189810">
    <property type="component" value="Chromosome I"/>
</dbReference>
<comment type="function">
    <text evidence="4">Required for dimerization of active 70S ribosomes into 100S ribosomes in stationary phase; 100S ribosomes are translationally inactive and sometimes present during exponential growth.</text>
</comment>
<dbReference type="InterPro" id="IPR034694">
    <property type="entry name" value="HPF_long/plastid"/>
</dbReference>
<evidence type="ECO:0000256" key="5">
    <source>
        <dbReference type="SAM" id="Coils"/>
    </source>
</evidence>
<protein>
    <recommendedName>
        <fullName evidence="3 4">Ribosome hibernation promoting factor</fullName>
        <shortName evidence="4">HPF</shortName>
    </recommendedName>
</protein>
<dbReference type="InterPro" id="IPR050574">
    <property type="entry name" value="HPF/YfiA_ribosome-assoc"/>
</dbReference>
<dbReference type="PANTHER" id="PTHR33231:SF1">
    <property type="entry name" value="30S RIBOSOMAL PROTEIN"/>
    <property type="match status" value="1"/>
</dbReference>
<evidence type="ECO:0000313" key="7">
    <source>
        <dbReference type="EMBL" id="SHK29903.1"/>
    </source>
</evidence>
<evidence type="ECO:0000256" key="1">
    <source>
        <dbReference type="ARBA" id="ARBA00022845"/>
    </source>
</evidence>
<dbReference type="Gene3D" id="3.30.160.100">
    <property type="entry name" value="Ribosome hibernation promotion factor-like"/>
    <property type="match status" value="1"/>
</dbReference>
<reference evidence="7 8" key="1">
    <citation type="submission" date="2016-11" db="EMBL/GenBank/DDBJ databases">
        <authorList>
            <person name="Jaros S."/>
            <person name="Januszkiewicz K."/>
            <person name="Wedrychowicz H."/>
        </authorList>
    </citation>
    <scope>NUCLEOTIDE SEQUENCE [LARGE SCALE GENOMIC DNA]</scope>
    <source>
        <strain evidence="7 8">DSM 19557</strain>
    </source>
</reference>
<dbReference type="GO" id="GO:0043024">
    <property type="term" value="F:ribosomal small subunit binding"/>
    <property type="evidence" value="ECO:0007669"/>
    <property type="project" value="TreeGrafter"/>
</dbReference>
<keyword evidence="4" id="KW-0963">Cytoplasm</keyword>
<dbReference type="GO" id="GO:0045900">
    <property type="term" value="P:negative regulation of translational elongation"/>
    <property type="evidence" value="ECO:0007669"/>
    <property type="project" value="TreeGrafter"/>
</dbReference>
<dbReference type="OrthoDB" id="9794975at2"/>
<keyword evidence="8" id="KW-1185">Reference proteome</keyword>
<keyword evidence="7" id="KW-0689">Ribosomal protein</keyword>
<dbReference type="InterPro" id="IPR032528">
    <property type="entry name" value="Ribosom_S30AE_C"/>
</dbReference>
<dbReference type="HAMAP" id="MF_00839">
    <property type="entry name" value="HPF"/>
    <property type="match status" value="1"/>
</dbReference>
<dbReference type="STRING" id="381751.SAMN05444391_0583"/>
<dbReference type="InterPro" id="IPR036567">
    <property type="entry name" value="RHF-like"/>
</dbReference>
<keyword evidence="7" id="KW-0687">Ribonucleoprotein</keyword>
<dbReference type="RefSeq" id="WP_079653744.1">
    <property type="nucleotide sequence ID" value="NZ_LT670846.1"/>
</dbReference>
<evidence type="ECO:0000256" key="3">
    <source>
        <dbReference type="ARBA" id="ARBA00041148"/>
    </source>
</evidence>
<accession>A0A1M6RBR7</accession>
<dbReference type="NCBIfam" id="TIGR00741">
    <property type="entry name" value="yfiA"/>
    <property type="match status" value="1"/>
</dbReference>
<dbReference type="InterPro" id="IPR038416">
    <property type="entry name" value="Ribosom_S30AE_C_sf"/>
</dbReference>
<dbReference type="Pfam" id="PF16321">
    <property type="entry name" value="Ribosom_S30AE_C"/>
    <property type="match status" value="1"/>
</dbReference>
<name>A0A1M6RBR7_9AQUI</name>
<comment type="subunit">
    <text evidence="2">Associates exclusively with 100S ribosomes, which are dimers of 70S ribosomes.</text>
</comment>
<proteinExistence type="inferred from homology"/>
<feature type="coiled-coil region" evidence="5">
    <location>
        <begin position="90"/>
        <end position="124"/>
    </location>
</feature>
<dbReference type="PANTHER" id="PTHR33231">
    <property type="entry name" value="30S RIBOSOMAL PROTEIN"/>
    <property type="match status" value="1"/>
</dbReference>
<evidence type="ECO:0000256" key="4">
    <source>
        <dbReference type="HAMAP-Rule" id="MF_00839"/>
    </source>
</evidence>
<dbReference type="Gene3D" id="3.30.505.50">
    <property type="entry name" value="Sigma 54 modulation/S30EA ribosomal protein, C-terminal domain"/>
    <property type="match status" value="1"/>
</dbReference>
<keyword evidence="1 4" id="KW-0810">Translation regulation</keyword>
<gene>
    <name evidence="4" type="primary">hpf</name>
    <name evidence="7" type="ORF">SAMN05444391_0583</name>
</gene>
<dbReference type="EMBL" id="LT670846">
    <property type="protein sequence ID" value="SHK29903.1"/>
    <property type="molecule type" value="Genomic_DNA"/>
</dbReference>
<comment type="subunit">
    <text evidence="4">Interacts with 100S ribosomes.</text>
</comment>
<dbReference type="SUPFAM" id="SSF69754">
    <property type="entry name" value="Ribosome binding protein Y (YfiA homologue)"/>
    <property type="match status" value="1"/>
</dbReference>
<dbReference type="GO" id="GO:0022627">
    <property type="term" value="C:cytosolic small ribosomal subunit"/>
    <property type="evidence" value="ECO:0007669"/>
    <property type="project" value="TreeGrafter"/>
</dbReference>
<evidence type="ECO:0000259" key="6">
    <source>
        <dbReference type="Pfam" id="PF16321"/>
    </source>
</evidence>
<dbReference type="AlphaFoldDB" id="A0A1M6RBR7"/>
<feature type="domain" description="Sigma 54 modulation/S30EA ribosomal protein C-terminal" evidence="6">
    <location>
        <begin position="137"/>
        <end position="192"/>
    </location>
</feature>